<dbReference type="AlphaFoldDB" id="A0ABD1P313"/>
<gene>
    <name evidence="1" type="ORF">Fot_56547</name>
</gene>
<keyword evidence="2" id="KW-1185">Reference proteome</keyword>
<dbReference type="Proteomes" id="UP001604277">
    <property type="component" value="Unassembled WGS sequence"/>
</dbReference>
<protein>
    <submittedName>
        <fullName evidence="1">NADH-ubiquinone oxidoreductase chain 1</fullName>
    </submittedName>
</protein>
<sequence>MERNFPTLRGDFGCLIRSSLCQKTELRQSPNYDKRLRRKTIHTGRIATLEKQAERQTQPNGKVLTHDPLKLNNKSLFRLDIIQDKTQRDRRLGKPQGQRASMLERDIPNCWPYLASLQTELGANNLPCSFLGELSNVASISQRAGGSDDAESKQRRQSYVGRMKRCNKTGGYPQWSHCTGRSEANKDGQLEESATCGTLDYISSNPPLERGLSSSSTSPLGGRKELAHKRSRRVLLFWSHRLLSGRLVFF</sequence>
<comment type="caution">
    <text evidence="1">The sequence shown here is derived from an EMBL/GenBank/DDBJ whole genome shotgun (WGS) entry which is preliminary data.</text>
</comment>
<evidence type="ECO:0000313" key="2">
    <source>
        <dbReference type="Proteomes" id="UP001604277"/>
    </source>
</evidence>
<accession>A0ABD1P313</accession>
<evidence type="ECO:0000313" key="1">
    <source>
        <dbReference type="EMBL" id="KAL2457136.1"/>
    </source>
</evidence>
<reference evidence="2" key="1">
    <citation type="submission" date="2024-07" db="EMBL/GenBank/DDBJ databases">
        <title>Two chromosome-level genome assemblies of Korean endemic species Abeliophyllum distichum and Forsythia ovata (Oleaceae).</title>
        <authorList>
            <person name="Jang H."/>
        </authorList>
    </citation>
    <scope>NUCLEOTIDE SEQUENCE [LARGE SCALE GENOMIC DNA]</scope>
</reference>
<name>A0ABD1P313_9LAMI</name>
<organism evidence="1 2">
    <name type="scientific">Forsythia ovata</name>
    <dbReference type="NCBI Taxonomy" id="205694"/>
    <lineage>
        <taxon>Eukaryota</taxon>
        <taxon>Viridiplantae</taxon>
        <taxon>Streptophyta</taxon>
        <taxon>Embryophyta</taxon>
        <taxon>Tracheophyta</taxon>
        <taxon>Spermatophyta</taxon>
        <taxon>Magnoliopsida</taxon>
        <taxon>eudicotyledons</taxon>
        <taxon>Gunneridae</taxon>
        <taxon>Pentapetalae</taxon>
        <taxon>asterids</taxon>
        <taxon>lamiids</taxon>
        <taxon>Lamiales</taxon>
        <taxon>Oleaceae</taxon>
        <taxon>Forsythieae</taxon>
        <taxon>Forsythia</taxon>
    </lineage>
</organism>
<proteinExistence type="predicted"/>
<dbReference type="EMBL" id="JBFOLJ010000045">
    <property type="protein sequence ID" value="KAL2457136.1"/>
    <property type="molecule type" value="Genomic_DNA"/>
</dbReference>